<evidence type="ECO:0000313" key="3">
    <source>
        <dbReference type="Proteomes" id="UP000184001"/>
    </source>
</evidence>
<dbReference type="InterPro" id="IPR013022">
    <property type="entry name" value="Xyl_isomerase-like_TIM-brl"/>
</dbReference>
<dbReference type="AlphaFoldDB" id="A0A8G2F7F3"/>
<dbReference type="GO" id="GO:0003677">
    <property type="term" value="F:DNA binding"/>
    <property type="evidence" value="ECO:0007669"/>
    <property type="project" value="InterPro"/>
</dbReference>
<protein>
    <submittedName>
        <fullName evidence="2">Sugar phosphate isomerase/epimerase</fullName>
    </submittedName>
</protein>
<dbReference type="PANTHER" id="PTHR21445:SF0">
    <property type="entry name" value="APURINIC-APYRIMIDINIC ENDONUCLEASE"/>
    <property type="match status" value="1"/>
</dbReference>
<dbReference type="InterPro" id="IPR001719">
    <property type="entry name" value="AP_endonuc_2"/>
</dbReference>
<dbReference type="Gene3D" id="3.20.20.150">
    <property type="entry name" value="Divalent-metal-dependent TIM barrel enzymes"/>
    <property type="match status" value="1"/>
</dbReference>
<dbReference type="GO" id="GO:0003906">
    <property type="term" value="F:DNA-(apurinic or apyrimidinic site) endonuclease activity"/>
    <property type="evidence" value="ECO:0007669"/>
    <property type="project" value="TreeGrafter"/>
</dbReference>
<comment type="caution">
    <text evidence="2">The sequence shown here is derived from an EMBL/GenBank/DDBJ whole genome shotgun (WGS) entry which is preliminary data.</text>
</comment>
<dbReference type="GO" id="GO:0008081">
    <property type="term" value="F:phosphoric diester hydrolase activity"/>
    <property type="evidence" value="ECO:0007669"/>
    <property type="project" value="TreeGrafter"/>
</dbReference>
<feature type="domain" description="Xylose isomerase-like TIM barrel" evidence="1">
    <location>
        <begin position="67"/>
        <end position="271"/>
    </location>
</feature>
<organism evidence="2 3">
    <name type="scientific">Halodesulfovibrio aestuarii</name>
    <dbReference type="NCBI Taxonomy" id="126333"/>
    <lineage>
        <taxon>Bacteria</taxon>
        <taxon>Pseudomonadati</taxon>
        <taxon>Thermodesulfobacteriota</taxon>
        <taxon>Desulfovibrionia</taxon>
        <taxon>Desulfovibrionales</taxon>
        <taxon>Desulfovibrionaceae</taxon>
        <taxon>Halodesulfovibrio</taxon>
    </lineage>
</organism>
<accession>A0A8G2F7F3</accession>
<reference evidence="2 3" key="1">
    <citation type="submission" date="2016-11" db="EMBL/GenBank/DDBJ databases">
        <authorList>
            <person name="Varghese N."/>
            <person name="Submissions S."/>
        </authorList>
    </citation>
    <scope>NUCLEOTIDE SEQUENCE [LARGE SCALE GENOMIC DNA]</scope>
    <source>
        <strain evidence="2 3">DSM 17919</strain>
    </source>
</reference>
<sequence length="282" mass="31863">MYELSLDEKKGLNGMSLFVNLPLSYAANEPRYIDMLIAQGVSPELGMDTYAVQYLDMDWHVKTALRFAEAGLSCGIHLPFFDLAPGSLNDHILDATRATLLKALEFSQAYEPTHFVGHPKYEAGQHAPYYEEWLSRSFETWSLLLRESQSNSPFFLENTFELVPKPLVDLVQMLPASRVSHCFDVGHWYSFAKGAQRNNLYEWLDAFSSRLGHLHLHDNDGSADQHLALGEGSIPLLDLFDYIAENELTPSATLEPHAEDAFPKSMEFLEAHSTSVCFLIEE</sequence>
<dbReference type="GO" id="GO:0006284">
    <property type="term" value="P:base-excision repair"/>
    <property type="evidence" value="ECO:0007669"/>
    <property type="project" value="TreeGrafter"/>
</dbReference>
<proteinExistence type="predicted"/>
<dbReference type="PANTHER" id="PTHR21445">
    <property type="entry name" value="ENDONUCLEASE IV ENDODEOXYRIBONUCLEASE IV"/>
    <property type="match status" value="1"/>
</dbReference>
<dbReference type="SUPFAM" id="SSF51658">
    <property type="entry name" value="Xylose isomerase-like"/>
    <property type="match status" value="1"/>
</dbReference>
<dbReference type="GO" id="GO:0016853">
    <property type="term" value="F:isomerase activity"/>
    <property type="evidence" value="ECO:0007669"/>
    <property type="project" value="UniProtKB-KW"/>
</dbReference>
<evidence type="ECO:0000313" key="2">
    <source>
        <dbReference type="EMBL" id="SHI96809.1"/>
    </source>
</evidence>
<dbReference type="InterPro" id="IPR036237">
    <property type="entry name" value="Xyl_isomerase-like_sf"/>
</dbReference>
<evidence type="ECO:0000259" key="1">
    <source>
        <dbReference type="Pfam" id="PF01261"/>
    </source>
</evidence>
<dbReference type="Proteomes" id="UP000184001">
    <property type="component" value="Unassembled WGS sequence"/>
</dbReference>
<name>A0A8G2F7F3_9BACT</name>
<keyword evidence="2" id="KW-0413">Isomerase</keyword>
<dbReference type="EMBL" id="FQZR01000003">
    <property type="protein sequence ID" value="SHI96809.1"/>
    <property type="molecule type" value="Genomic_DNA"/>
</dbReference>
<gene>
    <name evidence="2" type="ORF">SAMN05660830_01222</name>
</gene>
<dbReference type="GO" id="GO:0008270">
    <property type="term" value="F:zinc ion binding"/>
    <property type="evidence" value="ECO:0007669"/>
    <property type="project" value="InterPro"/>
</dbReference>
<dbReference type="Pfam" id="PF01261">
    <property type="entry name" value="AP_endonuc_2"/>
    <property type="match status" value="1"/>
</dbReference>